<dbReference type="InterPro" id="IPR001036">
    <property type="entry name" value="Acrflvin-R"/>
</dbReference>
<keyword evidence="2" id="KW-1003">Cell membrane</keyword>
<dbReference type="InterPro" id="IPR050545">
    <property type="entry name" value="Mycobact_MmpL"/>
</dbReference>
<comment type="subcellular location">
    <subcellularLocation>
        <location evidence="1">Cell membrane</location>
        <topology evidence="1">Multi-pass membrane protein</topology>
    </subcellularLocation>
</comment>
<dbReference type="Pfam" id="PF03176">
    <property type="entry name" value="MMPL"/>
    <property type="match status" value="2"/>
</dbReference>
<organism evidence="9">
    <name type="scientific">Microbacterium sp. LWS13-1.2</name>
    <dbReference type="NCBI Taxonomy" id="3135264"/>
    <lineage>
        <taxon>Bacteria</taxon>
        <taxon>Bacillati</taxon>
        <taxon>Actinomycetota</taxon>
        <taxon>Actinomycetes</taxon>
        <taxon>Micrococcales</taxon>
        <taxon>Microbacteriaceae</taxon>
        <taxon>Microbacterium</taxon>
    </lineage>
</organism>
<evidence type="ECO:0000256" key="3">
    <source>
        <dbReference type="ARBA" id="ARBA00022692"/>
    </source>
</evidence>
<feature type="transmembrane region" description="Helical" evidence="7">
    <location>
        <begin position="673"/>
        <end position="692"/>
    </location>
</feature>
<dbReference type="RefSeq" id="WP_349428586.1">
    <property type="nucleotide sequence ID" value="NZ_CP151632.1"/>
</dbReference>
<feature type="transmembrane region" description="Helical" evidence="7">
    <location>
        <begin position="640"/>
        <end position="661"/>
    </location>
</feature>
<protein>
    <submittedName>
        <fullName evidence="9">MMPL family transporter</fullName>
    </submittedName>
</protein>
<feature type="domain" description="SSD" evidence="8">
    <location>
        <begin position="208"/>
        <end position="333"/>
    </location>
</feature>
<name>A0AAU6SAR8_9MICO</name>
<dbReference type="PANTHER" id="PTHR33406">
    <property type="entry name" value="MEMBRANE PROTEIN MJ1562-RELATED"/>
    <property type="match status" value="1"/>
</dbReference>
<gene>
    <name evidence="9" type="ORF">MRBLWS13_001683</name>
</gene>
<feature type="transmembrane region" description="Helical" evidence="7">
    <location>
        <begin position="453"/>
        <end position="477"/>
    </location>
</feature>
<evidence type="ECO:0000256" key="5">
    <source>
        <dbReference type="ARBA" id="ARBA00023136"/>
    </source>
</evidence>
<dbReference type="GO" id="GO:0022857">
    <property type="term" value="F:transmembrane transporter activity"/>
    <property type="evidence" value="ECO:0007669"/>
    <property type="project" value="InterPro"/>
</dbReference>
<feature type="transmembrane region" description="Helical" evidence="7">
    <location>
        <begin position="205"/>
        <end position="231"/>
    </location>
</feature>
<dbReference type="PRINTS" id="PR00702">
    <property type="entry name" value="ACRIFLAVINRP"/>
</dbReference>
<evidence type="ECO:0000256" key="1">
    <source>
        <dbReference type="ARBA" id="ARBA00004651"/>
    </source>
</evidence>
<dbReference type="PANTHER" id="PTHR33406:SF13">
    <property type="entry name" value="MEMBRANE PROTEIN YDFJ"/>
    <property type="match status" value="1"/>
</dbReference>
<evidence type="ECO:0000259" key="8">
    <source>
        <dbReference type="PROSITE" id="PS50156"/>
    </source>
</evidence>
<feature type="transmembrane region" description="Helical" evidence="7">
    <location>
        <begin position="277"/>
        <end position="302"/>
    </location>
</feature>
<keyword evidence="5 7" id="KW-0472">Membrane</keyword>
<feature type="compositionally biased region" description="Basic and acidic residues" evidence="6">
    <location>
        <begin position="371"/>
        <end position="390"/>
    </location>
</feature>
<dbReference type="PROSITE" id="PS50156">
    <property type="entry name" value="SSD"/>
    <property type="match status" value="1"/>
</dbReference>
<evidence type="ECO:0000256" key="4">
    <source>
        <dbReference type="ARBA" id="ARBA00022989"/>
    </source>
</evidence>
<feature type="region of interest" description="Disordered" evidence="6">
    <location>
        <begin position="349"/>
        <end position="426"/>
    </location>
</feature>
<feature type="transmembrane region" description="Helical" evidence="7">
    <location>
        <begin position="733"/>
        <end position="753"/>
    </location>
</feature>
<dbReference type="InterPro" id="IPR004869">
    <property type="entry name" value="MMPL_dom"/>
</dbReference>
<feature type="transmembrane region" description="Helical" evidence="7">
    <location>
        <begin position="237"/>
        <end position="256"/>
    </location>
</feature>
<evidence type="ECO:0000256" key="6">
    <source>
        <dbReference type="SAM" id="MobiDB-lite"/>
    </source>
</evidence>
<evidence type="ECO:0000256" key="7">
    <source>
        <dbReference type="SAM" id="Phobius"/>
    </source>
</evidence>
<feature type="transmembrane region" description="Helical" evidence="7">
    <location>
        <begin position="608"/>
        <end position="628"/>
    </location>
</feature>
<keyword evidence="4 7" id="KW-1133">Transmembrane helix</keyword>
<proteinExistence type="predicted"/>
<feature type="transmembrane region" description="Helical" evidence="7">
    <location>
        <begin position="178"/>
        <end position="198"/>
    </location>
</feature>
<evidence type="ECO:0000256" key="2">
    <source>
        <dbReference type="ARBA" id="ARBA00022475"/>
    </source>
</evidence>
<feature type="transmembrane region" description="Helical" evidence="7">
    <location>
        <begin position="765"/>
        <end position="790"/>
    </location>
</feature>
<keyword evidence="3 7" id="KW-0812">Transmembrane</keyword>
<dbReference type="GO" id="GO:0005886">
    <property type="term" value="C:plasma membrane"/>
    <property type="evidence" value="ECO:0007669"/>
    <property type="project" value="UniProtKB-SubCell"/>
</dbReference>
<dbReference type="AlphaFoldDB" id="A0AAU6SAR8"/>
<reference evidence="9" key="1">
    <citation type="submission" date="2024-04" db="EMBL/GenBank/DDBJ databases">
        <authorList>
            <person name="Roder T."/>
            <person name="Oberhansli S."/>
            <person name="Kreuzer M."/>
        </authorList>
    </citation>
    <scope>NUCLEOTIDE SEQUENCE</scope>
    <source>
        <strain evidence="9">LWS13-1.2</strain>
    </source>
</reference>
<evidence type="ECO:0000313" key="9">
    <source>
        <dbReference type="EMBL" id="WZO34040.1"/>
    </source>
</evidence>
<dbReference type="Gene3D" id="1.20.1640.10">
    <property type="entry name" value="Multidrug efflux transporter AcrB transmembrane domain"/>
    <property type="match status" value="2"/>
</dbReference>
<accession>A0AAU6SAR8</accession>
<dbReference type="InterPro" id="IPR000731">
    <property type="entry name" value="SSD"/>
</dbReference>
<dbReference type="EMBL" id="CP151632">
    <property type="protein sequence ID" value="WZO34040.1"/>
    <property type="molecule type" value="Genomic_DNA"/>
</dbReference>
<sequence>MSTLLYALGRWTYRHPWRVLVSWLLLLALAGGGAALFMKGTDNSFSIPGTEAQEGIALLDRSFPQASGTSAQLVIVAADGDQVDDEPYASAIDDTVSHLEDLDGVIAVTDPFNEMVTGMVSDDESAAIIRLQFDGQATDVSDETKAGLEEVADDLRETLPDGSEVAMGGDLFSTSVPALSLIEAVGVLIALFVLIVTFRSFAVAWFPLVSALIGVGLAIALIYVSTAFASISSTTPMLAIMLGLAVGIDYALFIVARHQDQVRAGVEPEESAARATGTAGSAVVFAGVTVLIALIGLGFAGIPFLTTMGIAAAVAVAIAVVVAITLTPALLGFAKGRVAGWGHGKKRRGMALPRVSREAEGVSSRSLARSTTEEDSRSLSERSETKRLEAGSEISEELSGRSSEQAQGRMRTATEAAETRERGSITTPLTAEAVTAPVKKTNRWVLWVTNHPVVTTIAVVLTLGVMAIPAASLALALPNAGQQPESSQARQAYDLTAEHFGPGANGPLIMTGTIVTSTDPLGLMADLADEIEKVPGVKEVALATPNETADTGLIQIVPETAPDDPATAELVRALRDLAPELEDEYGVDLKVTGFTAVGIDISDRLGAALLPFGVFVVGLSLVLLMIVFRSIWVPMKAALGYLLSVAASFGVVAAVFEWGWGADLLHVTRTGPVISFMPIILMGVLFGLAMDYQVFLVSRMREDYVHARRGAAGHSTRSRRDIALGAVRSGFTASARVVTAAAIIMFAVFAAFVPEGDSSIKPIALGLAVGIAVDAFLVRMTLVPAVMALLGDKAWWIPRWLDRILPHFDIEGEAVERELALETWPEPNTTAAVAGEGVGVRADAGGSAGEVVLFEEAAFRVEPGGTLIATGDPRAARAFALTLAGRLAPTDGKLRVAGHLLPERAAWVRAHVGLALLGDTEERLPALRRALAGKATLVVVEGVDALDAAERDQAGALLRDAASALRRGGGDGVLTLVVTSRTESSALALLADAHRPEVSSLTLRSGAPLTTPTAEVNA</sequence>
<dbReference type="SUPFAM" id="SSF82866">
    <property type="entry name" value="Multidrug efflux transporter AcrB transmembrane domain"/>
    <property type="match status" value="2"/>
</dbReference>
<feature type="transmembrane region" description="Helical" evidence="7">
    <location>
        <begin position="308"/>
        <end position="331"/>
    </location>
</feature>